<dbReference type="AlphaFoldDB" id="A0A2U0HYZ7"/>
<dbReference type="RefSeq" id="WP_116694590.1">
    <property type="nucleotide sequence ID" value="NZ_QEHR01000006.1"/>
</dbReference>
<proteinExistence type="predicted"/>
<organism evidence="1 2">
    <name type="scientific">Marixanthomonas spongiae</name>
    <dbReference type="NCBI Taxonomy" id="2174845"/>
    <lineage>
        <taxon>Bacteria</taxon>
        <taxon>Pseudomonadati</taxon>
        <taxon>Bacteroidota</taxon>
        <taxon>Flavobacteriia</taxon>
        <taxon>Flavobacteriales</taxon>
        <taxon>Flavobacteriaceae</taxon>
        <taxon>Marixanthomonas</taxon>
    </lineage>
</organism>
<dbReference type="Proteomes" id="UP000245962">
    <property type="component" value="Unassembled WGS sequence"/>
</dbReference>
<evidence type="ECO:0000313" key="1">
    <source>
        <dbReference type="EMBL" id="PVW14101.1"/>
    </source>
</evidence>
<comment type="caution">
    <text evidence="1">The sequence shown here is derived from an EMBL/GenBank/DDBJ whole genome shotgun (WGS) entry which is preliminary data.</text>
</comment>
<dbReference type="OrthoDB" id="1437659at2"/>
<gene>
    <name evidence="1" type="ORF">DDV96_09800</name>
</gene>
<evidence type="ECO:0000313" key="2">
    <source>
        <dbReference type="Proteomes" id="UP000245962"/>
    </source>
</evidence>
<keyword evidence="2" id="KW-1185">Reference proteome</keyword>
<accession>A0A2U0HYZ7</accession>
<dbReference type="EMBL" id="QEHR01000006">
    <property type="protein sequence ID" value="PVW14101.1"/>
    <property type="molecule type" value="Genomic_DNA"/>
</dbReference>
<sequence length="139" mass="16137">MFNTAFLSVLKKRFILSLAVLYLMVPLQRSLSEGFHRLSHALTNTSADHHHDLDHQLGRDHTHEHKLISFFSELFSTKDSPTEQDVLFQEIKYDKHLTQEYLTLKPEIPTSINHIFMYRYGTYSTPLSVQTPPPKTPVS</sequence>
<protein>
    <submittedName>
        <fullName evidence="1">Uncharacterized protein</fullName>
    </submittedName>
</protein>
<reference evidence="1 2" key="1">
    <citation type="submission" date="2018-04" db="EMBL/GenBank/DDBJ databases">
        <title>Marixanthomonas spongiae HN-E44 sp. nov., isolated from a marine sponge.</title>
        <authorList>
            <person name="Luo L."/>
            <person name="Zhuang L."/>
        </authorList>
    </citation>
    <scope>NUCLEOTIDE SEQUENCE [LARGE SCALE GENOMIC DNA]</scope>
    <source>
        <strain evidence="1 2">HN-E44</strain>
    </source>
</reference>
<name>A0A2U0HYZ7_9FLAO</name>